<evidence type="ECO:0000256" key="1">
    <source>
        <dbReference type="ARBA" id="ARBA00022737"/>
    </source>
</evidence>
<dbReference type="PANTHER" id="PTHR15377:SF3">
    <property type="entry name" value="WW DOMAIN-CONTAINING PROTEIN"/>
    <property type="match status" value="1"/>
</dbReference>
<dbReference type="InterPro" id="IPR001202">
    <property type="entry name" value="WW_dom"/>
</dbReference>
<dbReference type="PROSITE" id="PS50020">
    <property type="entry name" value="WW_DOMAIN_2"/>
    <property type="match status" value="1"/>
</dbReference>
<evidence type="ECO:0000313" key="4">
    <source>
        <dbReference type="EMBL" id="KAG8225055.1"/>
    </source>
</evidence>
<feature type="domain" description="WW" evidence="3">
    <location>
        <begin position="119"/>
        <end position="148"/>
    </location>
</feature>
<dbReference type="SUPFAM" id="SSF51045">
    <property type="entry name" value="WW domain"/>
    <property type="match status" value="1"/>
</dbReference>
<feature type="compositionally biased region" description="Polar residues" evidence="2">
    <location>
        <begin position="75"/>
        <end position="109"/>
    </location>
</feature>
<evidence type="ECO:0000256" key="2">
    <source>
        <dbReference type="SAM" id="MobiDB-lite"/>
    </source>
</evidence>
<dbReference type="Proteomes" id="UP000792457">
    <property type="component" value="Unassembled WGS sequence"/>
</dbReference>
<feature type="non-terminal residue" evidence="4">
    <location>
        <position position="1"/>
    </location>
</feature>
<dbReference type="Pfam" id="PF00397">
    <property type="entry name" value="WW"/>
    <property type="match status" value="1"/>
</dbReference>
<dbReference type="PANTHER" id="PTHR15377">
    <property type="entry name" value="TRANSCRIPTION ELONGATION REGULATOR 1"/>
    <property type="match status" value="1"/>
</dbReference>
<sequence>MPPPVHPPVGPPQPGPVPFGLPPPHVPPHSAPPHAMGGYRMPPVPPGDIRLPPPIVAPFNIPPPSYGYGSHSGDSKSSAVISAGPQLTTVPSSGMGESSMLNIPSSNVQDPPKSSVKKSDWTEHKAPDGRTYFYNSVTKQSSWEKPDDLKSPA</sequence>
<dbReference type="AlphaFoldDB" id="A0A8K0JYJ7"/>
<reference evidence="4" key="2">
    <citation type="submission" date="2017-10" db="EMBL/GenBank/DDBJ databases">
        <title>Ladona fulva Genome sequencing and assembly.</title>
        <authorList>
            <person name="Murali S."/>
            <person name="Richards S."/>
            <person name="Bandaranaike D."/>
            <person name="Bellair M."/>
            <person name="Blankenburg K."/>
            <person name="Chao H."/>
            <person name="Dinh H."/>
            <person name="Doddapaneni H."/>
            <person name="Dugan-Rocha S."/>
            <person name="Elkadiri S."/>
            <person name="Gnanaolivu R."/>
            <person name="Hernandez B."/>
            <person name="Skinner E."/>
            <person name="Javaid M."/>
            <person name="Lee S."/>
            <person name="Li M."/>
            <person name="Ming W."/>
            <person name="Munidasa M."/>
            <person name="Muniz J."/>
            <person name="Nguyen L."/>
            <person name="Hughes D."/>
            <person name="Osuji N."/>
            <person name="Pu L.-L."/>
            <person name="Puazo M."/>
            <person name="Qu C."/>
            <person name="Quiroz J."/>
            <person name="Raj R."/>
            <person name="Weissenberger G."/>
            <person name="Xin Y."/>
            <person name="Zou X."/>
            <person name="Han Y."/>
            <person name="Worley K."/>
            <person name="Muzny D."/>
            <person name="Gibbs R."/>
        </authorList>
    </citation>
    <scope>NUCLEOTIDE SEQUENCE</scope>
    <source>
        <strain evidence="4">Sampled in the wild</strain>
    </source>
</reference>
<reference evidence="4" key="1">
    <citation type="submission" date="2013-04" db="EMBL/GenBank/DDBJ databases">
        <authorList>
            <person name="Qu J."/>
            <person name="Murali S.C."/>
            <person name="Bandaranaike D."/>
            <person name="Bellair M."/>
            <person name="Blankenburg K."/>
            <person name="Chao H."/>
            <person name="Dinh H."/>
            <person name="Doddapaneni H."/>
            <person name="Downs B."/>
            <person name="Dugan-Rocha S."/>
            <person name="Elkadiri S."/>
            <person name="Gnanaolivu R.D."/>
            <person name="Hernandez B."/>
            <person name="Javaid M."/>
            <person name="Jayaseelan J.C."/>
            <person name="Lee S."/>
            <person name="Li M."/>
            <person name="Ming W."/>
            <person name="Munidasa M."/>
            <person name="Muniz J."/>
            <person name="Nguyen L."/>
            <person name="Ongeri F."/>
            <person name="Osuji N."/>
            <person name="Pu L.-L."/>
            <person name="Puazo M."/>
            <person name="Qu C."/>
            <person name="Quiroz J."/>
            <person name="Raj R."/>
            <person name="Weissenberger G."/>
            <person name="Xin Y."/>
            <person name="Zou X."/>
            <person name="Han Y."/>
            <person name="Richards S."/>
            <person name="Worley K."/>
            <person name="Muzny D."/>
            <person name="Gibbs R."/>
        </authorList>
    </citation>
    <scope>NUCLEOTIDE SEQUENCE</scope>
    <source>
        <strain evidence="4">Sampled in the wild</strain>
    </source>
</reference>
<dbReference type="PROSITE" id="PS01159">
    <property type="entry name" value="WW_DOMAIN_1"/>
    <property type="match status" value="1"/>
</dbReference>
<evidence type="ECO:0000259" key="3">
    <source>
        <dbReference type="PROSITE" id="PS50020"/>
    </source>
</evidence>
<feature type="compositionally biased region" description="Basic and acidic residues" evidence="2">
    <location>
        <begin position="117"/>
        <end position="128"/>
    </location>
</feature>
<dbReference type="GO" id="GO:0005634">
    <property type="term" value="C:nucleus"/>
    <property type="evidence" value="ECO:0007669"/>
    <property type="project" value="TreeGrafter"/>
</dbReference>
<name>A0A8K0JYJ7_LADFU</name>
<dbReference type="OrthoDB" id="187617at2759"/>
<gene>
    <name evidence="4" type="ORF">J437_LFUL000033</name>
</gene>
<feature type="region of interest" description="Disordered" evidence="2">
    <location>
        <begin position="1"/>
        <end position="48"/>
    </location>
</feature>
<dbReference type="EMBL" id="KZ308222">
    <property type="protein sequence ID" value="KAG8225055.1"/>
    <property type="molecule type" value="Genomic_DNA"/>
</dbReference>
<organism evidence="4 5">
    <name type="scientific">Ladona fulva</name>
    <name type="common">Scarce chaser dragonfly</name>
    <name type="synonym">Libellula fulva</name>
    <dbReference type="NCBI Taxonomy" id="123851"/>
    <lineage>
        <taxon>Eukaryota</taxon>
        <taxon>Metazoa</taxon>
        <taxon>Ecdysozoa</taxon>
        <taxon>Arthropoda</taxon>
        <taxon>Hexapoda</taxon>
        <taxon>Insecta</taxon>
        <taxon>Pterygota</taxon>
        <taxon>Palaeoptera</taxon>
        <taxon>Odonata</taxon>
        <taxon>Epiprocta</taxon>
        <taxon>Anisoptera</taxon>
        <taxon>Libelluloidea</taxon>
        <taxon>Libellulidae</taxon>
        <taxon>Ladona</taxon>
    </lineage>
</organism>
<dbReference type="Gene3D" id="2.20.70.10">
    <property type="match status" value="1"/>
</dbReference>
<dbReference type="GO" id="GO:0070063">
    <property type="term" value="F:RNA polymerase binding"/>
    <property type="evidence" value="ECO:0007669"/>
    <property type="project" value="InterPro"/>
</dbReference>
<proteinExistence type="predicted"/>
<dbReference type="InterPro" id="IPR045148">
    <property type="entry name" value="TCRG1-like"/>
</dbReference>
<feature type="compositionally biased region" description="Basic and acidic residues" evidence="2">
    <location>
        <begin position="142"/>
        <end position="153"/>
    </location>
</feature>
<comment type="caution">
    <text evidence="4">The sequence shown here is derived from an EMBL/GenBank/DDBJ whole genome shotgun (WGS) entry which is preliminary data.</text>
</comment>
<feature type="compositionally biased region" description="Pro residues" evidence="2">
    <location>
        <begin position="1"/>
        <end position="31"/>
    </location>
</feature>
<dbReference type="InterPro" id="IPR036020">
    <property type="entry name" value="WW_dom_sf"/>
</dbReference>
<feature type="region of interest" description="Disordered" evidence="2">
    <location>
        <begin position="60"/>
        <end position="153"/>
    </location>
</feature>
<dbReference type="CDD" id="cd00201">
    <property type="entry name" value="WW"/>
    <property type="match status" value="1"/>
</dbReference>
<accession>A0A8K0JYJ7</accession>
<dbReference type="GO" id="GO:0003712">
    <property type="term" value="F:transcription coregulator activity"/>
    <property type="evidence" value="ECO:0007669"/>
    <property type="project" value="TreeGrafter"/>
</dbReference>
<dbReference type="SMART" id="SM00456">
    <property type="entry name" value="WW"/>
    <property type="match status" value="1"/>
</dbReference>
<keyword evidence="1" id="KW-0677">Repeat</keyword>
<protein>
    <recommendedName>
        <fullName evidence="3">WW domain-containing protein</fullName>
    </recommendedName>
</protein>
<keyword evidence="5" id="KW-1185">Reference proteome</keyword>
<evidence type="ECO:0000313" key="5">
    <source>
        <dbReference type="Proteomes" id="UP000792457"/>
    </source>
</evidence>